<dbReference type="Pfam" id="PF10628">
    <property type="entry name" value="CotE"/>
    <property type="match status" value="1"/>
</dbReference>
<feature type="non-terminal residue" evidence="1">
    <location>
        <position position="59"/>
    </location>
</feature>
<name>A0A9D1TIY0_9BACI</name>
<comment type="caution">
    <text evidence="1">The sequence shown here is derived from an EMBL/GenBank/DDBJ whole genome shotgun (WGS) entry which is preliminary data.</text>
</comment>
<keyword evidence="1" id="KW-0946">Virion</keyword>
<organism evidence="1 2">
    <name type="scientific">Candidatus Pseudogracilibacillus intestinigallinarum</name>
    <dbReference type="NCBI Taxonomy" id="2838742"/>
    <lineage>
        <taxon>Bacteria</taxon>
        <taxon>Bacillati</taxon>
        <taxon>Bacillota</taxon>
        <taxon>Bacilli</taxon>
        <taxon>Bacillales</taxon>
        <taxon>Bacillaceae</taxon>
        <taxon>Pseudogracilibacillus</taxon>
    </lineage>
</organism>
<protein>
    <submittedName>
        <fullName evidence="1">Outer spore coat protein CotE</fullName>
    </submittedName>
</protein>
<proteinExistence type="predicted"/>
<evidence type="ECO:0000313" key="2">
    <source>
        <dbReference type="Proteomes" id="UP000823937"/>
    </source>
</evidence>
<dbReference type="AlphaFoldDB" id="A0A9D1TIY0"/>
<reference evidence="1" key="1">
    <citation type="journal article" date="2021" name="PeerJ">
        <title>Extensive microbial diversity within the chicken gut microbiome revealed by metagenomics and culture.</title>
        <authorList>
            <person name="Gilroy R."/>
            <person name="Ravi A."/>
            <person name="Getino M."/>
            <person name="Pursley I."/>
            <person name="Horton D.L."/>
            <person name="Alikhan N.F."/>
            <person name="Baker D."/>
            <person name="Gharbi K."/>
            <person name="Hall N."/>
            <person name="Watson M."/>
            <person name="Adriaenssens E.M."/>
            <person name="Foster-Nyarko E."/>
            <person name="Jarju S."/>
            <person name="Secka A."/>
            <person name="Antonio M."/>
            <person name="Oren A."/>
            <person name="Chaudhuri R.R."/>
            <person name="La Ragione R."/>
            <person name="Hildebrand F."/>
            <person name="Pallen M.J."/>
        </authorList>
    </citation>
    <scope>NUCLEOTIDE SEQUENCE</scope>
    <source>
        <strain evidence="1">CHK169-2315</strain>
    </source>
</reference>
<reference evidence="1" key="2">
    <citation type="submission" date="2021-04" db="EMBL/GenBank/DDBJ databases">
        <authorList>
            <person name="Gilroy R."/>
        </authorList>
    </citation>
    <scope>NUCLEOTIDE SEQUENCE</scope>
    <source>
        <strain evidence="1">CHK169-2315</strain>
    </source>
</reference>
<accession>A0A9D1TIY0</accession>
<keyword evidence="1" id="KW-0167">Capsid protein</keyword>
<dbReference type="InterPro" id="IPR018901">
    <property type="entry name" value="Spore_coat_CotE"/>
</dbReference>
<dbReference type="Proteomes" id="UP000823937">
    <property type="component" value="Unassembled WGS sequence"/>
</dbReference>
<sequence>MSFYDHDYREIITKAVCSRGEKKATLSHVLTPTFTPSTILGCWIINHTYEANSKSNKIV</sequence>
<evidence type="ECO:0000313" key="1">
    <source>
        <dbReference type="EMBL" id="HIV73884.1"/>
    </source>
</evidence>
<gene>
    <name evidence="1" type="ORF">H9895_02250</name>
</gene>
<dbReference type="EMBL" id="DXHX01000030">
    <property type="protein sequence ID" value="HIV73884.1"/>
    <property type="molecule type" value="Genomic_DNA"/>
</dbReference>